<dbReference type="VEuPathDB" id="CryptoDB:GNI_177430"/>
<dbReference type="InterPro" id="IPR035595">
    <property type="entry name" value="UDP_glycos_trans_CS"/>
</dbReference>
<keyword evidence="1 3" id="KW-0808">Transferase</keyword>
<dbReference type="SUPFAM" id="SSF53756">
    <property type="entry name" value="UDP-Glycosyltransferase/glycogen phosphorylase"/>
    <property type="match status" value="2"/>
</dbReference>
<dbReference type="EC" id="2.4.1.115" evidence="3"/>
<dbReference type="RefSeq" id="XP_011133438.1">
    <property type="nucleotide sequence ID" value="XM_011135136.1"/>
</dbReference>
<dbReference type="EMBL" id="AFNH02001335">
    <property type="protein sequence ID" value="EZG43296.1"/>
    <property type="molecule type" value="Genomic_DNA"/>
</dbReference>
<keyword evidence="4" id="KW-1185">Reference proteome</keyword>
<name>A0A023AX32_GRENI</name>
<dbReference type="Gene3D" id="3.40.50.2000">
    <property type="entry name" value="Glycogen Phosphorylase B"/>
    <property type="match status" value="2"/>
</dbReference>
<evidence type="ECO:0000313" key="4">
    <source>
        <dbReference type="Proteomes" id="UP000019763"/>
    </source>
</evidence>
<gene>
    <name evidence="3" type="ORF">GNI_177430</name>
</gene>
<dbReference type="InterPro" id="IPR002213">
    <property type="entry name" value="UDP_glucos_trans"/>
</dbReference>
<protein>
    <submittedName>
        <fullName evidence="3">UDP-glucosyltransferase</fullName>
        <ecNumber evidence="3">2.4.1.115</ecNumber>
    </submittedName>
</protein>
<comment type="caution">
    <text evidence="3">The sequence shown here is derived from an EMBL/GenBank/DDBJ whole genome shotgun (WGS) entry which is preliminary data.</text>
</comment>
<dbReference type="Proteomes" id="UP000019763">
    <property type="component" value="Unassembled WGS sequence"/>
</dbReference>
<feature type="region of interest" description="Disordered" evidence="2">
    <location>
        <begin position="366"/>
        <end position="468"/>
    </location>
</feature>
<dbReference type="GO" id="GO:0047213">
    <property type="term" value="F:anthocyanidin 3-O-glucosyltransferase activity"/>
    <property type="evidence" value="ECO:0007669"/>
    <property type="project" value="UniProtKB-EC"/>
</dbReference>
<feature type="region of interest" description="Disordered" evidence="2">
    <location>
        <begin position="197"/>
        <end position="216"/>
    </location>
</feature>
<evidence type="ECO:0000313" key="3">
    <source>
        <dbReference type="EMBL" id="EZG43296.1"/>
    </source>
</evidence>
<accession>A0A023AX32</accession>
<dbReference type="PANTHER" id="PTHR48045">
    <property type="entry name" value="UDP-GLYCOSYLTRANSFERASE 72B1"/>
    <property type="match status" value="1"/>
</dbReference>
<feature type="compositionally biased region" description="Basic and acidic residues" evidence="2">
    <location>
        <begin position="204"/>
        <end position="216"/>
    </location>
</feature>
<feature type="compositionally biased region" description="Polar residues" evidence="2">
    <location>
        <begin position="379"/>
        <end position="420"/>
    </location>
</feature>
<dbReference type="PROSITE" id="PS00375">
    <property type="entry name" value="UDPGT"/>
    <property type="match status" value="1"/>
</dbReference>
<dbReference type="OrthoDB" id="5835829at2759"/>
<dbReference type="AlphaFoldDB" id="A0A023AX32"/>
<dbReference type="PANTHER" id="PTHR48045:SF34">
    <property type="entry name" value="ISOFLAVONE 7-O-GLUCOSYLTRANSFERASE 1-LIKE"/>
    <property type="match status" value="1"/>
</dbReference>
<feature type="compositionally biased region" description="Acidic residues" evidence="2">
    <location>
        <begin position="454"/>
        <end position="463"/>
    </location>
</feature>
<dbReference type="CDD" id="cd03784">
    <property type="entry name" value="GT1_Gtf-like"/>
    <property type="match status" value="1"/>
</dbReference>
<proteinExistence type="predicted"/>
<sequence>MAGTGDFAMGAVLQVSGTCEIKFINSTVHISHGGPATDTVVAKPTGNKGTDESAVAATELAAKSAVVAESEIMAGANKEDSIASELEVAVLCFHGFGHIAPSLHLSERLCQLHKGCSVTLFGVVSSTQQLGAIKNLIAENPRVRVYAIVAQDDEDSFSIYAQDVKNGRWVARVKKFYDSGLMDLRAVIVDSTGCHSAGSPACESDGKPPGEEKNPVDKSSWAAVVITTPIRRPKVVVPDMFVGYDTEVARHFGIPSWQFHASSLAFVSVADPHAETTIPGVGVVEPIETSPAHVDKFKGLLDAENLARRYREGILVNDVADWWPHEAVEMARQRVTRAEDGRNWQVLCVGPLYKCREQAAQQLGRIQTTEPNHSVEPRQATQTNPAVANTPNQTLPRQSTPNGTTTLEQSTPDQTEQTELSGGAKTELSAQENKEVRNHFDSQRGCRCDSQTQTDEDLGDLTPEESPASADTAEAWLNKQRPRSVIFVSMGSQFDLRAADLLELASALEEMNVPVLWALRLPKQNNIMVTALKSEDAQKMSEDAQKMSEDAHKSGDIESWLPENYINRNCGKIKIISWVDQVAVLKHKAVRVFLSHSGWNGTLEAMSSFEGPIVCLPLGAEQAMNAKIQEEYFKNGLR</sequence>
<reference evidence="3" key="1">
    <citation type="submission" date="2013-12" db="EMBL/GenBank/DDBJ databases">
        <authorList>
            <person name="Omoto C.K."/>
            <person name="Sibley D."/>
            <person name="Venepally P."/>
            <person name="Hadjithomas M."/>
            <person name="Karamycheva S."/>
            <person name="Brunk B."/>
            <person name="Roos D."/>
            <person name="Caler E."/>
            <person name="Lorenzi H."/>
        </authorList>
    </citation>
    <scope>NUCLEOTIDE SEQUENCE</scope>
</reference>
<dbReference type="eggNOG" id="KOG1192">
    <property type="taxonomic scope" value="Eukaryota"/>
</dbReference>
<organism evidence="3 4">
    <name type="scientific">Gregarina niphandrodes</name>
    <name type="common">Septate eugregarine</name>
    <dbReference type="NCBI Taxonomy" id="110365"/>
    <lineage>
        <taxon>Eukaryota</taxon>
        <taxon>Sar</taxon>
        <taxon>Alveolata</taxon>
        <taxon>Apicomplexa</taxon>
        <taxon>Conoidasida</taxon>
        <taxon>Gregarinasina</taxon>
        <taxon>Eugregarinorida</taxon>
        <taxon>Gregarinidae</taxon>
        <taxon>Gregarina</taxon>
    </lineage>
</organism>
<feature type="non-terminal residue" evidence="3">
    <location>
        <position position="638"/>
    </location>
</feature>
<feature type="compositionally biased region" description="Basic and acidic residues" evidence="2">
    <location>
        <begin position="432"/>
        <end position="447"/>
    </location>
</feature>
<dbReference type="GeneID" id="22916009"/>
<evidence type="ECO:0000256" key="1">
    <source>
        <dbReference type="ARBA" id="ARBA00022679"/>
    </source>
</evidence>
<dbReference type="Pfam" id="PF00201">
    <property type="entry name" value="UDPGT"/>
    <property type="match status" value="1"/>
</dbReference>
<evidence type="ECO:0000256" key="2">
    <source>
        <dbReference type="SAM" id="MobiDB-lite"/>
    </source>
</evidence>
<keyword evidence="3" id="KW-0328">Glycosyltransferase</keyword>